<organism evidence="1 2">
    <name type="scientific">Rhizobium anhuiense</name>
    <dbReference type="NCBI Taxonomy" id="1184720"/>
    <lineage>
        <taxon>Bacteria</taxon>
        <taxon>Pseudomonadati</taxon>
        <taxon>Pseudomonadota</taxon>
        <taxon>Alphaproteobacteria</taxon>
        <taxon>Hyphomicrobiales</taxon>
        <taxon>Rhizobiaceae</taxon>
        <taxon>Rhizobium/Agrobacterium group</taxon>
        <taxon>Rhizobium</taxon>
    </lineage>
</organism>
<sequence length="77" mass="8409">MGGVLRSLATDGDFLPEERKLVRSNKGPAIVTSEDLDGVAIAEDDGELAQGQWTALPQRLRRLRQPSIVYKRSTSDG</sequence>
<dbReference type="Proteomes" id="UP000219972">
    <property type="component" value="Unassembled WGS sequence"/>
</dbReference>
<gene>
    <name evidence="1" type="ORF">CO662_32890</name>
</gene>
<evidence type="ECO:0000313" key="2">
    <source>
        <dbReference type="Proteomes" id="UP000219972"/>
    </source>
</evidence>
<accession>A0ABX4J0H1</accession>
<reference evidence="1 2" key="1">
    <citation type="submission" date="2017-09" db="EMBL/GenBank/DDBJ databases">
        <title>Comparative genomics of rhizobia isolated from Phaseolus vulgaris in China.</title>
        <authorList>
            <person name="Tong W."/>
        </authorList>
    </citation>
    <scope>NUCLEOTIDE SEQUENCE [LARGE SCALE GENOMIC DNA]</scope>
    <source>
        <strain evidence="1 2">Y27</strain>
    </source>
</reference>
<name>A0ABX4J0H1_9HYPH</name>
<evidence type="ECO:0000313" key="1">
    <source>
        <dbReference type="EMBL" id="PDS47837.1"/>
    </source>
</evidence>
<keyword evidence="2" id="KW-1185">Reference proteome</keyword>
<protein>
    <submittedName>
        <fullName evidence="1">Uncharacterized protein</fullName>
    </submittedName>
</protein>
<dbReference type="EMBL" id="NWSL01000036">
    <property type="protein sequence ID" value="PDS47837.1"/>
    <property type="molecule type" value="Genomic_DNA"/>
</dbReference>
<comment type="caution">
    <text evidence="1">The sequence shown here is derived from an EMBL/GenBank/DDBJ whole genome shotgun (WGS) entry which is preliminary data.</text>
</comment>
<proteinExistence type="predicted"/>